<name>A0ABY4MCZ5_9ACTN</name>
<feature type="compositionally biased region" description="Low complexity" evidence="1">
    <location>
        <begin position="147"/>
        <end position="162"/>
    </location>
</feature>
<gene>
    <name evidence="2" type="ORF">K9S39_30460</name>
</gene>
<dbReference type="RefSeq" id="WP_248866520.1">
    <property type="nucleotide sequence ID" value="NZ_CP086322.1"/>
</dbReference>
<organism evidence="2 3">
    <name type="scientific">Streptomyces halobius</name>
    <dbReference type="NCBI Taxonomy" id="2879846"/>
    <lineage>
        <taxon>Bacteria</taxon>
        <taxon>Bacillati</taxon>
        <taxon>Actinomycetota</taxon>
        <taxon>Actinomycetes</taxon>
        <taxon>Kitasatosporales</taxon>
        <taxon>Streptomycetaceae</taxon>
        <taxon>Streptomyces</taxon>
    </lineage>
</organism>
<proteinExistence type="predicted"/>
<keyword evidence="3" id="KW-1185">Reference proteome</keyword>
<protein>
    <recommendedName>
        <fullName evidence="4">Tail assembly chaperone</fullName>
    </recommendedName>
</protein>
<dbReference type="Proteomes" id="UP000830115">
    <property type="component" value="Chromosome"/>
</dbReference>
<reference evidence="2" key="1">
    <citation type="submission" date="2021-10" db="EMBL/GenBank/DDBJ databases">
        <title>Streptomyces nigrumlapis sp.nov.,an antimicrobial producing actinobacterium isolated from Black Gobi rocks.</title>
        <authorList>
            <person name="Wen Y."/>
            <person name="Zhang W."/>
            <person name="Liu X.G."/>
        </authorList>
    </citation>
    <scope>NUCLEOTIDE SEQUENCE</scope>
    <source>
        <strain evidence="2">ST13-2-2</strain>
    </source>
</reference>
<dbReference type="EMBL" id="CP086322">
    <property type="protein sequence ID" value="UQA95607.1"/>
    <property type="molecule type" value="Genomic_DNA"/>
</dbReference>
<evidence type="ECO:0000313" key="3">
    <source>
        <dbReference type="Proteomes" id="UP000830115"/>
    </source>
</evidence>
<evidence type="ECO:0000256" key="1">
    <source>
        <dbReference type="SAM" id="MobiDB-lite"/>
    </source>
</evidence>
<accession>A0ABY4MCZ5</accession>
<evidence type="ECO:0008006" key="4">
    <source>
        <dbReference type="Google" id="ProtNLM"/>
    </source>
</evidence>
<feature type="region of interest" description="Disordered" evidence="1">
    <location>
        <begin position="143"/>
        <end position="180"/>
    </location>
</feature>
<evidence type="ECO:0000313" key="2">
    <source>
        <dbReference type="EMBL" id="UQA95607.1"/>
    </source>
</evidence>
<sequence>MATRTFALNTEPHVAQVGDTALEFQPEVMGDDFMDAYAELREAQQPIGVDINDLANVDSGQLRAVSRALRAFLARLMLGESARLFTRLDVVKAGERLESFSDLAEAEAYAAKVRGGARVVDALRLPDRVLVELLEWVVELYGGGQRPPTSSGGSAQASPPAGRRGTGVSPSKASPRTRGR</sequence>